<accession>A0AAD8RVP1</accession>
<dbReference type="InterPro" id="IPR007321">
    <property type="entry name" value="Transposase_28"/>
</dbReference>
<dbReference type="PANTHER" id="PTHR33026:SF7">
    <property type="entry name" value="OS03G0100275 PROTEIN"/>
    <property type="match status" value="1"/>
</dbReference>
<dbReference type="Proteomes" id="UP001231189">
    <property type="component" value="Unassembled WGS sequence"/>
</dbReference>
<name>A0AAD8RVP1_LOLMU</name>
<dbReference type="EMBL" id="JAUUTY010000005">
    <property type="protein sequence ID" value="KAK1632034.1"/>
    <property type="molecule type" value="Genomic_DNA"/>
</dbReference>
<evidence type="ECO:0000259" key="1">
    <source>
        <dbReference type="Pfam" id="PF04195"/>
    </source>
</evidence>
<reference evidence="2" key="1">
    <citation type="submission" date="2023-07" db="EMBL/GenBank/DDBJ databases">
        <title>A chromosome-level genome assembly of Lolium multiflorum.</title>
        <authorList>
            <person name="Chen Y."/>
            <person name="Copetti D."/>
            <person name="Kolliker R."/>
            <person name="Studer B."/>
        </authorList>
    </citation>
    <scope>NUCLEOTIDE SEQUENCE</scope>
    <source>
        <strain evidence="2">02402/16</strain>
        <tissue evidence="2">Leaf</tissue>
    </source>
</reference>
<proteinExistence type="predicted"/>
<gene>
    <name evidence="2" type="ORF">QYE76_006349</name>
</gene>
<evidence type="ECO:0000313" key="3">
    <source>
        <dbReference type="Proteomes" id="UP001231189"/>
    </source>
</evidence>
<evidence type="ECO:0000313" key="2">
    <source>
        <dbReference type="EMBL" id="KAK1632034.1"/>
    </source>
</evidence>
<protein>
    <recommendedName>
        <fullName evidence="1">Transposase (putative) gypsy type domain-containing protein</fullName>
    </recommendedName>
</protein>
<sequence length="466" mass="51957">MMGAAGSCSEALTRGCREEGIRVGGMAFARGLDAGPPPVSPLSGPASPAPGSGGWWQGCAPRTVQNPWMQGGTLGRGVGRRHPGGRWRRWCCDLRSSAVWTAKGRQAQAGAEVTPLGLQHQIWTCVLPPCGAPPISLAPDFFRQFGEVGRRWALNRGKPLAVAAMRLTMLATAPCSFWKATSRISNQDVNLLKKLGFMKKENTLIFPGDESYPTPRIGYRVTFVDHLIRGLATPIHEFLRGLLFVYGLQLHHLTPNSILHIAIFITLCESFRGTPPNWGLWKRIFLVRRNSSHTTAYIVGGVVICVRPDVEYFDVKLHDSVQGWRKRWLYVQKAHNDHQEYNVAPFDGGEKVLRRRSWDAEASDDEKTATDALMKRIHELQNTHGKELSGIQITAYFLRIRVQPLQARKNPLWMYAGAKDGDHFSKDLSIKDLESLIRKMSSLSKKDTIPSSCRVEPFSSTNALPR</sequence>
<keyword evidence="3" id="KW-1185">Reference proteome</keyword>
<dbReference type="Pfam" id="PF04195">
    <property type="entry name" value="Transposase_28"/>
    <property type="match status" value="1"/>
</dbReference>
<dbReference type="AlphaFoldDB" id="A0AAD8RVP1"/>
<comment type="caution">
    <text evidence="2">The sequence shown here is derived from an EMBL/GenBank/DDBJ whole genome shotgun (WGS) entry which is preliminary data.</text>
</comment>
<organism evidence="2 3">
    <name type="scientific">Lolium multiflorum</name>
    <name type="common">Italian ryegrass</name>
    <name type="synonym">Lolium perenne subsp. multiflorum</name>
    <dbReference type="NCBI Taxonomy" id="4521"/>
    <lineage>
        <taxon>Eukaryota</taxon>
        <taxon>Viridiplantae</taxon>
        <taxon>Streptophyta</taxon>
        <taxon>Embryophyta</taxon>
        <taxon>Tracheophyta</taxon>
        <taxon>Spermatophyta</taxon>
        <taxon>Magnoliopsida</taxon>
        <taxon>Liliopsida</taxon>
        <taxon>Poales</taxon>
        <taxon>Poaceae</taxon>
        <taxon>BOP clade</taxon>
        <taxon>Pooideae</taxon>
        <taxon>Poodae</taxon>
        <taxon>Poeae</taxon>
        <taxon>Poeae Chloroplast Group 2 (Poeae type)</taxon>
        <taxon>Loliodinae</taxon>
        <taxon>Loliinae</taxon>
        <taxon>Lolium</taxon>
    </lineage>
</organism>
<dbReference type="PANTHER" id="PTHR33026">
    <property type="entry name" value="OS06G0360600 PROTEIN"/>
    <property type="match status" value="1"/>
</dbReference>
<feature type="domain" description="Transposase (putative) gypsy type" evidence="1">
    <location>
        <begin position="221"/>
        <end position="288"/>
    </location>
</feature>